<dbReference type="GO" id="GO:0051539">
    <property type="term" value="F:4 iron, 4 sulfur cluster binding"/>
    <property type="evidence" value="ECO:0007669"/>
    <property type="project" value="UniProtKB-KW"/>
</dbReference>
<dbReference type="PROSITE" id="PS00365">
    <property type="entry name" value="NIR_SIR"/>
    <property type="match status" value="1"/>
</dbReference>
<dbReference type="GO" id="GO:0046872">
    <property type="term" value="F:metal ion binding"/>
    <property type="evidence" value="ECO:0007669"/>
    <property type="project" value="UniProtKB-KW"/>
</dbReference>
<organism evidence="9 10">
    <name type="scientific">Oleidesulfovibrio alaskensis (strain ATCC BAA-1058 / DSM 17464 / G20)</name>
    <name type="common">Desulfovibrio alaskensis</name>
    <dbReference type="NCBI Taxonomy" id="207559"/>
    <lineage>
        <taxon>Bacteria</taxon>
        <taxon>Pseudomonadati</taxon>
        <taxon>Thermodesulfobacteriota</taxon>
        <taxon>Desulfovibrionia</taxon>
        <taxon>Desulfovibrionales</taxon>
        <taxon>Desulfovibrionaceae</taxon>
        <taxon>Oleidesulfovibrio</taxon>
    </lineage>
</organism>
<evidence type="ECO:0000256" key="1">
    <source>
        <dbReference type="ARBA" id="ARBA00022485"/>
    </source>
</evidence>
<dbReference type="PRINTS" id="PR00397">
    <property type="entry name" value="SIROHAEM"/>
</dbReference>
<dbReference type="EMBL" id="CP000112">
    <property type="protein sequence ID" value="ABB37880.1"/>
    <property type="molecule type" value="Genomic_DNA"/>
</dbReference>
<evidence type="ECO:0000256" key="5">
    <source>
        <dbReference type="ARBA" id="ARBA00023004"/>
    </source>
</evidence>
<dbReference type="Pfam" id="PF03460">
    <property type="entry name" value="NIR_SIR_ferr"/>
    <property type="match status" value="1"/>
</dbReference>
<protein>
    <submittedName>
        <fullName evidence="9">Nitrite reductase (NAD(P)H)</fullName>
        <ecNumber evidence="9">1.7.1.4</ecNumber>
    </submittedName>
</protein>
<dbReference type="HOGENOM" id="CLU_072599_0_0_7"/>
<dbReference type="Proteomes" id="UP000002710">
    <property type="component" value="Chromosome"/>
</dbReference>
<gene>
    <name evidence="9" type="ordered locus">Dde_1079</name>
</gene>
<dbReference type="SUPFAM" id="SSF56014">
    <property type="entry name" value="Nitrite and sulphite reductase 4Fe-4S domain-like"/>
    <property type="match status" value="1"/>
</dbReference>
<dbReference type="SUPFAM" id="SSF55124">
    <property type="entry name" value="Nitrite/Sulfite reductase N-terminal domain-like"/>
    <property type="match status" value="1"/>
</dbReference>
<dbReference type="EC" id="1.7.1.4" evidence="9"/>
<dbReference type="Gene3D" id="3.90.480.10">
    <property type="entry name" value="Sulfite Reductase Hemoprotein,Domain 2"/>
    <property type="match status" value="1"/>
</dbReference>
<dbReference type="PANTHER" id="PTHR43809">
    <property type="entry name" value="NITRITE REDUCTASE (NADH) LARGE SUBUNIT"/>
    <property type="match status" value="1"/>
</dbReference>
<dbReference type="AlphaFoldDB" id="Q313L6"/>
<evidence type="ECO:0000313" key="10">
    <source>
        <dbReference type="Proteomes" id="UP000002710"/>
    </source>
</evidence>
<keyword evidence="5" id="KW-0408">Iron</keyword>
<dbReference type="InterPro" id="IPR006067">
    <property type="entry name" value="NO2/SO3_Rdtase_4Fe4S_dom"/>
</dbReference>
<dbReference type="Gene3D" id="3.30.413.10">
    <property type="entry name" value="Sulfite Reductase Hemoprotein, domain 1"/>
    <property type="match status" value="1"/>
</dbReference>
<name>Q313L6_OLEA2</name>
<keyword evidence="10" id="KW-1185">Reference proteome</keyword>
<evidence type="ECO:0000259" key="7">
    <source>
        <dbReference type="Pfam" id="PF01077"/>
    </source>
</evidence>
<dbReference type="eggNOG" id="COG1251">
    <property type="taxonomic scope" value="Bacteria"/>
</dbReference>
<dbReference type="InterPro" id="IPR052034">
    <property type="entry name" value="NasD-like"/>
</dbReference>
<dbReference type="InterPro" id="IPR045854">
    <property type="entry name" value="NO2/SO3_Rdtase_4Fe4S_sf"/>
</dbReference>
<evidence type="ECO:0000256" key="6">
    <source>
        <dbReference type="ARBA" id="ARBA00023014"/>
    </source>
</evidence>
<dbReference type="PIRSF" id="PIRSF037487">
    <property type="entry name" value="Sulfite_red_assimil"/>
    <property type="match status" value="1"/>
</dbReference>
<keyword evidence="4 9" id="KW-0560">Oxidoreductase</keyword>
<dbReference type="Pfam" id="PF01077">
    <property type="entry name" value="NIR_SIR"/>
    <property type="match status" value="1"/>
</dbReference>
<proteinExistence type="predicted"/>
<dbReference type="RefSeq" id="WP_011367112.1">
    <property type="nucleotide sequence ID" value="NC_007519.1"/>
</dbReference>
<dbReference type="PANTHER" id="PTHR43809:SF1">
    <property type="entry name" value="NITRITE REDUCTASE (NADH) LARGE SUBUNIT"/>
    <property type="match status" value="1"/>
</dbReference>
<feature type="domain" description="Nitrite/sulphite reductase 4Fe-4S" evidence="7">
    <location>
        <begin position="82"/>
        <end position="210"/>
    </location>
</feature>
<dbReference type="STRING" id="207559.Dde_1079"/>
<keyword evidence="1" id="KW-0004">4Fe-4S</keyword>
<evidence type="ECO:0000313" key="9">
    <source>
        <dbReference type="EMBL" id="ABB37880.1"/>
    </source>
</evidence>
<dbReference type="GO" id="GO:0008942">
    <property type="term" value="F:nitrite reductase [NAD(P)H] activity"/>
    <property type="evidence" value="ECO:0007669"/>
    <property type="project" value="UniProtKB-EC"/>
</dbReference>
<evidence type="ECO:0000256" key="2">
    <source>
        <dbReference type="ARBA" id="ARBA00022617"/>
    </source>
</evidence>
<evidence type="ECO:0000259" key="8">
    <source>
        <dbReference type="Pfam" id="PF03460"/>
    </source>
</evidence>
<dbReference type="InterPro" id="IPR036136">
    <property type="entry name" value="Nit/Sulf_reduc_fer-like_dom_sf"/>
</dbReference>
<dbReference type="InterPro" id="IPR017220">
    <property type="entry name" value="Sulphite_reductase_assimil"/>
</dbReference>
<dbReference type="InterPro" id="IPR005117">
    <property type="entry name" value="NiRdtase/SiRdtase_haem-b_fer"/>
</dbReference>
<dbReference type="KEGG" id="dde:Dde_1079"/>
<reference evidence="9 10" key="1">
    <citation type="journal article" date="2011" name="J. Bacteriol.">
        <title>Complete genome sequence and updated annotation of Desulfovibrio alaskensis G20.</title>
        <authorList>
            <person name="Hauser L.J."/>
            <person name="Land M.L."/>
            <person name="Brown S.D."/>
            <person name="Larimer F."/>
            <person name="Keller K.L."/>
            <person name="Rapp-Giles B.J."/>
            <person name="Price M.N."/>
            <person name="Lin M."/>
            <person name="Bruce D.C."/>
            <person name="Detter J.C."/>
            <person name="Tapia R."/>
            <person name="Han C.S."/>
            <person name="Goodwin L.A."/>
            <person name="Cheng J.F."/>
            <person name="Pitluck S."/>
            <person name="Copeland A."/>
            <person name="Lucas S."/>
            <person name="Nolan M."/>
            <person name="Lapidus A.L."/>
            <person name="Palumbo A.V."/>
            <person name="Wall J.D."/>
        </authorList>
    </citation>
    <scope>NUCLEOTIDE SEQUENCE [LARGE SCALE GENOMIC DNA]</scope>
    <source>
        <strain evidence="10">ATCC BAA 1058 / DSM 17464 / G20</strain>
    </source>
</reference>
<dbReference type="InterPro" id="IPR006066">
    <property type="entry name" value="NO2/SO3_Rdtase_FeS/sirohaem_BS"/>
</dbReference>
<keyword evidence="6" id="KW-0411">Iron-sulfur</keyword>
<feature type="domain" description="Nitrite/Sulfite reductase ferredoxin-like" evidence="8">
    <location>
        <begin position="10"/>
        <end position="70"/>
    </location>
</feature>
<keyword evidence="2" id="KW-0349">Heme</keyword>
<evidence type="ECO:0000256" key="4">
    <source>
        <dbReference type="ARBA" id="ARBA00023002"/>
    </source>
</evidence>
<accession>Q313L6</accession>
<evidence type="ECO:0000256" key="3">
    <source>
        <dbReference type="ARBA" id="ARBA00022723"/>
    </source>
</evidence>
<keyword evidence="3" id="KW-0479">Metal-binding</keyword>
<sequence>MSDMPKGTILQRDKETYAIRVTPPSGVVTPQELEAVAAVARKYDVPMLKITSGQRFALIGLKEKDLHAACSELPFRVAGHYVQACPGNQWCQLARQNALEMAGVIEEKFRTFDGPAKIKMGVSGCGTCCAESYVRDIGLVGTSKGWNILVGGNSGGRARIADVLAKDLPDDEAVGLLERFLEYYKTNGKTKQRVARFVEARGIESIREALL</sequence>
<dbReference type="GO" id="GO:0020037">
    <property type="term" value="F:heme binding"/>
    <property type="evidence" value="ECO:0007669"/>
    <property type="project" value="InterPro"/>
</dbReference>